<dbReference type="Gene3D" id="1.10.287.950">
    <property type="entry name" value="Methyl-accepting chemotaxis protein"/>
    <property type="match status" value="1"/>
</dbReference>
<evidence type="ECO:0000256" key="6">
    <source>
        <dbReference type="SAM" id="Phobius"/>
    </source>
</evidence>
<dbReference type="PANTHER" id="PTHR43531">
    <property type="entry name" value="PROTEIN ICFG"/>
    <property type="match status" value="1"/>
</dbReference>
<accession>A0ABT2CYA2</accession>
<proteinExistence type="inferred from homology"/>
<dbReference type="InterPro" id="IPR051310">
    <property type="entry name" value="MCP_chemotaxis"/>
</dbReference>
<sequence>MFASLQNLRIGTRLALGFTLILLLSIIATALALRDARSTVVSLRAMMSAPLATERLTSDMKTLIIAGVWRTTMVARTEDVNLGVTFAKEIADGAKEGGATMKRIQASLTTDVEKQAFATLNAARDKYQAAKTAVIEAKKAGQMDEALRLYNDVFQPATNTYKARVDDLLGIERKIMDDTADRIEATNNADTRLCIILCVLLAALGATGAWLIARSITRPLRFALKVAQSVADGDLTTRFREQPRDEVGDLMRALQSMNDGLAKLVGEVQTGTNAIANASGEIASGNLDLSSRTEQQAGALEETASSMEELTATVRHNADNAGQANQLAQAASGVAGRGGQIVGKVVETMDSIDSSSRKIVDIIAVIDGIAFQTNILALNAAVEAARAGEQGRGFAVVASEVRNLAQRSAAAAKEIKQLIGNSVDQVNLGTELVRQAGATIKEVVDSVARVTDIMGEITAASREQSAGIDQVNEAITQMDRSTQENAALVEEAAAAAGSLQEQAARLAQAASRFRLADVPAETRAFAAPRQQKRGAAAPKRVAAAPQPVRATTTKRREPAMATEEWERF</sequence>
<evidence type="ECO:0000256" key="1">
    <source>
        <dbReference type="ARBA" id="ARBA00022481"/>
    </source>
</evidence>
<dbReference type="InterPro" id="IPR004090">
    <property type="entry name" value="Chemotax_Me-accpt_rcpt"/>
</dbReference>
<dbReference type="CDD" id="cd11386">
    <property type="entry name" value="MCP_signal"/>
    <property type="match status" value="1"/>
</dbReference>
<dbReference type="PROSITE" id="PS50111">
    <property type="entry name" value="CHEMOTAXIS_TRANSDUC_2"/>
    <property type="match status" value="1"/>
</dbReference>
<dbReference type="EMBL" id="JANUGU010000002">
    <property type="protein sequence ID" value="MCS0658073.1"/>
    <property type="molecule type" value="Genomic_DNA"/>
</dbReference>
<feature type="region of interest" description="Disordered" evidence="5">
    <location>
        <begin position="525"/>
        <end position="568"/>
    </location>
</feature>
<name>A0ABT2CYA2_9BURK</name>
<dbReference type="InterPro" id="IPR047347">
    <property type="entry name" value="YvaQ-like_sensor"/>
</dbReference>
<dbReference type="PROSITE" id="PS50885">
    <property type="entry name" value="HAMP"/>
    <property type="match status" value="1"/>
</dbReference>
<evidence type="ECO:0000259" key="7">
    <source>
        <dbReference type="PROSITE" id="PS50111"/>
    </source>
</evidence>
<dbReference type="InterPro" id="IPR003660">
    <property type="entry name" value="HAMP_dom"/>
</dbReference>
<evidence type="ECO:0000256" key="3">
    <source>
        <dbReference type="PROSITE-ProRule" id="PRU00284"/>
    </source>
</evidence>
<evidence type="ECO:0000256" key="4">
    <source>
        <dbReference type="SAM" id="Coils"/>
    </source>
</evidence>
<reference evidence="9 10" key="1">
    <citation type="submission" date="2022-08" db="EMBL/GenBank/DDBJ databases">
        <title>Reclassification of Massilia species as members of the genera Telluria, Duganella, Pseudoduganella, Mokoshia gen. nov. and Zemynaea gen. nov. using orthogonal and non-orthogonal genome-based approaches.</title>
        <authorList>
            <person name="Bowman J.P."/>
        </authorList>
    </citation>
    <scope>NUCLEOTIDE SEQUENCE [LARGE SCALE GENOMIC DNA]</scope>
    <source>
        <strain evidence="9 10">JCM 31606</strain>
    </source>
</reference>
<dbReference type="Proteomes" id="UP001204621">
    <property type="component" value="Unassembled WGS sequence"/>
</dbReference>
<evidence type="ECO:0000256" key="5">
    <source>
        <dbReference type="SAM" id="MobiDB-lite"/>
    </source>
</evidence>
<keyword evidence="6" id="KW-0472">Membrane</keyword>
<dbReference type="Pfam" id="PF00015">
    <property type="entry name" value="MCPsignal"/>
    <property type="match status" value="1"/>
</dbReference>
<dbReference type="PRINTS" id="PR00260">
    <property type="entry name" value="CHEMTRNSDUCR"/>
</dbReference>
<feature type="compositionally biased region" description="Basic and acidic residues" evidence="5">
    <location>
        <begin position="554"/>
        <end position="568"/>
    </location>
</feature>
<keyword evidence="3" id="KW-0807">Transducer</keyword>
<keyword evidence="6" id="KW-0812">Transmembrane</keyword>
<keyword evidence="10" id="KW-1185">Reference proteome</keyword>
<protein>
    <submittedName>
        <fullName evidence="9">Methyl-accepting chemotaxis protein</fullName>
    </submittedName>
</protein>
<dbReference type="Pfam" id="PF00672">
    <property type="entry name" value="HAMP"/>
    <property type="match status" value="1"/>
</dbReference>
<keyword evidence="1" id="KW-0488">Methylation</keyword>
<feature type="domain" description="Methyl-accepting transducer" evidence="7">
    <location>
        <begin position="271"/>
        <end position="500"/>
    </location>
</feature>
<dbReference type="InterPro" id="IPR004089">
    <property type="entry name" value="MCPsignal_dom"/>
</dbReference>
<gene>
    <name evidence="9" type="ORF">NX778_08355</name>
</gene>
<dbReference type="RefSeq" id="WP_258811262.1">
    <property type="nucleotide sequence ID" value="NZ_JANUGU010000002.1"/>
</dbReference>
<evidence type="ECO:0000313" key="9">
    <source>
        <dbReference type="EMBL" id="MCS0658073.1"/>
    </source>
</evidence>
<dbReference type="Pfam" id="PF12729">
    <property type="entry name" value="4HB_MCP_1"/>
    <property type="match status" value="1"/>
</dbReference>
<dbReference type="SUPFAM" id="SSF58104">
    <property type="entry name" value="Methyl-accepting chemotaxis protein (MCP) signaling domain"/>
    <property type="match status" value="1"/>
</dbReference>
<feature type="compositionally biased region" description="Low complexity" evidence="5">
    <location>
        <begin position="533"/>
        <end position="551"/>
    </location>
</feature>
<organism evidence="9 10">
    <name type="scientific">Massilia terrae</name>
    <dbReference type="NCBI Taxonomy" id="1811224"/>
    <lineage>
        <taxon>Bacteria</taxon>
        <taxon>Pseudomonadati</taxon>
        <taxon>Pseudomonadota</taxon>
        <taxon>Betaproteobacteria</taxon>
        <taxon>Burkholderiales</taxon>
        <taxon>Oxalobacteraceae</taxon>
        <taxon>Telluria group</taxon>
        <taxon>Massilia</taxon>
    </lineage>
</organism>
<dbReference type="InterPro" id="IPR024478">
    <property type="entry name" value="HlyB_4HB_MCP"/>
</dbReference>
<evidence type="ECO:0000259" key="8">
    <source>
        <dbReference type="PROSITE" id="PS50885"/>
    </source>
</evidence>
<dbReference type="CDD" id="cd19411">
    <property type="entry name" value="MCP2201-like_sensor"/>
    <property type="match status" value="1"/>
</dbReference>
<feature type="domain" description="HAMP" evidence="8">
    <location>
        <begin position="214"/>
        <end position="266"/>
    </location>
</feature>
<keyword evidence="6" id="KW-1133">Transmembrane helix</keyword>
<dbReference type="SMART" id="SM00304">
    <property type="entry name" value="HAMP"/>
    <property type="match status" value="1"/>
</dbReference>
<comment type="caution">
    <text evidence="9">The sequence shown here is derived from an EMBL/GenBank/DDBJ whole genome shotgun (WGS) entry which is preliminary data.</text>
</comment>
<keyword evidence="4" id="KW-0175">Coiled coil</keyword>
<dbReference type="SMART" id="SM00283">
    <property type="entry name" value="MA"/>
    <property type="match status" value="1"/>
</dbReference>
<dbReference type="CDD" id="cd06225">
    <property type="entry name" value="HAMP"/>
    <property type="match status" value="1"/>
</dbReference>
<feature type="coiled-coil region" evidence="4">
    <location>
        <begin position="471"/>
        <end position="509"/>
    </location>
</feature>
<evidence type="ECO:0000256" key="2">
    <source>
        <dbReference type="ARBA" id="ARBA00029447"/>
    </source>
</evidence>
<feature type="transmembrane region" description="Helical" evidence="6">
    <location>
        <begin position="193"/>
        <end position="213"/>
    </location>
</feature>
<dbReference type="PANTHER" id="PTHR43531:SF14">
    <property type="entry name" value="METHYL-ACCEPTING CHEMOTAXIS PROTEIN I-RELATED"/>
    <property type="match status" value="1"/>
</dbReference>
<evidence type="ECO:0000313" key="10">
    <source>
        <dbReference type="Proteomes" id="UP001204621"/>
    </source>
</evidence>
<comment type="similarity">
    <text evidence="2">Belongs to the methyl-accepting chemotaxis (MCP) protein family.</text>
</comment>